<proteinExistence type="predicted"/>
<dbReference type="Pfam" id="PF06912">
    <property type="entry name" value="DUF1275"/>
    <property type="match status" value="1"/>
</dbReference>
<name>A0A1H0IAU5_9HYPH</name>
<keyword evidence="1" id="KW-0472">Membrane</keyword>
<evidence type="ECO:0000313" key="2">
    <source>
        <dbReference type="EMBL" id="SDO28211.1"/>
    </source>
</evidence>
<feature type="transmembrane region" description="Helical" evidence="1">
    <location>
        <begin position="21"/>
        <end position="46"/>
    </location>
</feature>
<feature type="transmembrane region" description="Helical" evidence="1">
    <location>
        <begin position="66"/>
        <end position="89"/>
    </location>
</feature>
<dbReference type="AlphaFoldDB" id="A0A1H0IAU5"/>
<dbReference type="STRING" id="1166073.SAMN05192530_10538"/>
<keyword evidence="3" id="KW-1185">Reference proteome</keyword>
<evidence type="ECO:0000256" key="1">
    <source>
        <dbReference type="SAM" id="Phobius"/>
    </source>
</evidence>
<sequence>MTPSERRRVEAEARRRLSQAFLTALSFLAGVTDAIGFLLAGEYVSFMSGNTTNLAIAVGQGQPDALVRGALVVALFVAGNALSALVMALVDGRQAILLLLVAGFASVPAFFAEPVRGIPALVFAMGLLNGAMDQVDGRGVGLTYVTGALTRIGRGLGRRLLGDRSQGWHLQIWPWIGVLTGGLGGALALSHSLPGAILLPAVIAALLAIAADAIPASWRRRYLAQPVRPDRR</sequence>
<dbReference type="PANTHER" id="PTHR37314:SF4">
    <property type="entry name" value="UPF0700 TRANSMEMBRANE PROTEIN YOAK"/>
    <property type="match status" value="1"/>
</dbReference>
<dbReference type="RefSeq" id="WP_090673449.1">
    <property type="nucleotide sequence ID" value="NZ_FNIT01000005.1"/>
</dbReference>
<organism evidence="2 3">
    <name type="scientific">Aureimonas jatrophae</name>
    <dbReference type="NCBI Taxonomy" id="1166073"/>
    <lineage>
        <taxon>Bacteria</taxon>
        <taxon>Pseudomonadati</taxon>
        <taxon>Pseudomonadota</taxon>
        <taxon>Alphaproteobacteria</taxon>
        <taxon>Hyphomicrobiales</taxon>
        <taxon>Aurantimonadaceae</taxon>
        <taxon>Aureimonas</taxon>
    </lineage>
</organism>
<reference evidence="2 3" key="1">
    <citation type="submission" date="2016-10" db="EMBL/GenBank/DDBJ databases">
        <authorList>
            <person name="de Groot N.N."/>
        </authorList>
    </citation>
    <scope>NUCLEOTIDE SEQUENCE [LARGE SCALE GENOMIC DNA]</scope>
    <source>
        <strain evidence="3">L7-484,KACC 16230,DSM 25025</strain>
    </source>
</reference>
<feature type="transmembrane region" description="Helical" evidence="1">
    <location>
        <begin position="96"/>
        <end position="115"/>
    </location>
</feature>
<keyword evidence="1" id="KW-1133">Transmembrane helix</keyword>
<keyword evidence="1" id="KW-0812">Transmembrane</keyword>
<accession>A0A1H0IAU5</accession>
<protein>
    <submittedName>
        <fullName evidence="2">Uncharacterized membrane protein YoaK, UPF0700 family</fullName>
    </submittedName>
</protein>
<dbReference type="InterPro" id="IPR010699">
    <property type="entry name" value="DUF1275"/>
</dbReference>
<dbReference type="Proteomes" id="UP000198793">
    <property type="component" value="Unassembled WGS sequence"/>
</dbReference>
<dbReference type="OrthoDB" id="885342at2"/>
<gene>
    <name evidence="2" type="ORF">SAMN05192530_10538</name>
</gene>
<dbReference type="EMBL" id="FNIT01000005">
    <property type="protein sequence ID" value="SDO28211.1"/>
    <property type="molecule type" value="Genomic_DNA"/>
</dbReference>
<dbReference type="PANTHER" id="PTHR37314">
    <property type="entry name" value="SLR0142 PROTEIN"/>
    <property type="match status" value="1"/>
</dbReference>
<feature type="transmembrane region" description="Helical" evidence="1">
    <location>
        <begin position="197"/>
        <end position="218"/>
    </location>
</feature>
<evidence type="ECO:0000313" key="3">
    <source>
        <dbReference type="Proteomes" id="UP000198793"/>
    </source>
</evidence>